<reference evidence="1 2" key="1">
    <citation type="submission" date="2014-01" db="EMBL/GenBank/DDBJ databases">
        <title>Plasmidome dynamics in the species complex Clostridium novyi sensu lato converts strains of independent lineages into distinctly different pathogens.</title>
        <authorList>
            <person name="Skarin H."/>
            <person name="Segerman B."/>
        </authorList>
    </citation>
    <scope>NUCLEOTIDE SEQUENCE [LARGE SCALE GENOMIC DNA]</scope>
    <source>
        <strain evidence="1 2">DC5</strain>
    </source>
</reference>
<dbReference type="SUPFAM" id="SSF56784">
    <property type="entry name" value="HAD-like"/>
    <property type="match status" value="1"/>
</dbReference>
<dbReference type="GO" id="GO:0016791">
    <property type="term" value="F:phosphatase activity"/>
    <property type="evidence" value="ECO:0007669"/>
    <property type="project" value="TreeGrafter"/>
</dbReference>
<dbReference type="PANTHER" id="PTHR10000">
    <property type="entry name" value="PHOSPHOSERINE PHOSPHATASE"/>
    <property type="match status" value="1"/>
</dbReference>
<dbReference type="EMBL" id="JDRY01000044">
    <property type="protein sequence ID" value="KGM98875.1"/>
    <property type="molecule type" value="Genomic_DNA"/>
</dbReference>
<dbReference type="AlphaFoldDB" id="A0A0A0IH31"/>
<dbReference type="GO" id="GO:0005829">
    <property type="term" value="C:cytosol"/>
    <property type="evidence" value="ECO:0007669"/>
    <property type="project" value="TreeGrafter"/>
</dbReference>
<dbReference type="PANTHER" id="PTHR10000:SF8">
    <property type="entry name" value="HAD SUPERFAMILY HYDROLASE-LIKE, TYPE 3"/>
    <property type="match status" value="1"/>
</dbReference>
<dbReference type="PROSITE" id="PS01228">
    <property type="entry name" value="COF_1"/>
    <property type="match status" value="1"/>
</dbReference>
<evidence type="ECO:0000313" key="1">
    <source>
        <dbReference type="EMBL" id="KGM98875.1"/>
    </source>
</evidence>
<name>A0A0A0IH31_CLOBO</name>
<dbReference type="PROSITE" id="PS01229">
    <property type="entry name" value="COF_2"/>
    <property type="match status" value="1"/>
</dbReference>
<dbReference type="InterPro" id="IPR006379">
    <property type="entry name" value="HAD-SF_hydro_IIB"/>
</dbReference>
<dbReference type="GO" id="GO:0000287">
    <property type="term" value="F:magnesium ion binding"/>
    <property type="evidence" value="ECO:0007669"/>
    <property type="project" value="TreeGrafter"/>
</dbReference>
<keyword evidence="1" id="KW-0378">Hydrolase</keyword>
<dbReference type="CDD" id="cd07516">
    <property type="entry name" value="HAD_Pase"/>
    <property type="match status" value="1"/>
</dbReference>
<dbReference type="InterPro" id="IPR036412">
    <property type="entry name" value="HAD-like_sf"/>
</dbReference>
<dbReference type="InterPro" id="IPR000150">
    <property type="entry name" value="Cof"/>
</dbReference>
<dbReference type="Proteomes" id="UP000030014">
    <property type="component" value="Unassembled WGS sequence"/>
</dbReference>
<accession>A0A0A0IH31</accession>
<dbReference type="Gene3D" id="3.30.1240.10">
    <property type="match status" value="1"/>
</dbReference>
<dbReference type="NCBIfam" id="TIGR00099">
    <property type="entry name" value="Cof-subfamily"/>
    <property type="match status" value="1"/>
</dbReference>
<dbReference type="RefSeq" id="WP_039258547.1">
    <property type="nucleotide sequence ID" value="NZ_JDRY01000044.1"/>
</dbReference>
<proteinExistence type="predicted"/>
<comment type="caution">
    <text evidence="1">The sequence shown here is derived from an EMBL/GenBank/DDBJ whole genome shotgun (WGS) entry which is preliminary data.</text>
</comment>
<dbReference type="SFLD" id="SFLDS00003">
    <property type="entry name" value="Haloacid_Dehalogenase"/>
    <property type="match status" value="1"/>
</dbReference>
<evidence type="ECO:0000313" key="2">
    <source>
        <dbReference type="Proteomes" id="UP000030014"/>
    </source>
</evidence>
<sequence>MTYKLICLDMDGTLLNTNKKISDRSKRAIKKAHEQGVKIAISTGRIFTSAKYYAHMLEISAPIIASNGAYIREKDKNQIIYKSILSESQCRDIINITKKYDFNFYLNTCDTIISSKPYPKGYTYLEMSNDLPEDMKIKLEVNTNLEEEAVKRNGEIIKAICISNDSEMLEKARQEILNLRSLEVVSSLGDNFEIMNKDVSKGRGVQELAKFYGLTREEVICMGDGENDLSMIEYAGLGIAMGNAPEFIKEKANYITDTNDNDGVAKAIEKFVLLD</sequence>
<dbReference type="Pfam" id="PF08282">
    <property type="entry name" value="Hydrolase_3"/>
    <property type="match status" value="1"/>
</dbReference>
<dbReference type="InterPro" id="IPR023214">
    <property type="entry name" value="HAD_sf"/>
</dbReference>
<dbReference type="SFLD" id="SFLDG01140">
    <property type="entry name" value="C2.B:_Phosphomannomutase_and_P"/>
    <property type="match status" value="1"/>
</dbReference>
<dbReference type="NCBIfam" id="TIGR01484">
    <property type="entry name" value="HAD-SF-IIB"/>
    <property type="match status" value="1"/>
</dbReference>
<dbReference type="SFLD" id="SFLDG01144">
    <property type="entry name" value="C2.B.4:_PGP_Like"/>
    <property type="match status" value="1"/>
</dbReference>
<gene>
    <name evidence="1" type="ORF">Z955_10100</name>
</gene>
<protein>
    <submittedName>
        <fullName evidence="1">HAD family hydrolase</fullName>
    </submittedName>
</protein>
<dbReference type="Gene3D" id="3.40.50.1000">
    <property type="entry name" value="HAD superfamily/HAD-like"/>
    <property type="match status" value="1"/>
</dbReference>
<organism evidence="1 2">
    <name type="scientific">Clostridium botulinum C/D str. DC5</name>
    <dbReference type="NCBI Taxonomy" id="1443128"/>
    <lineage>
        <taxon>Bacteria</taxon>
        <taxon>Bacillati</taxon>
        <taxon>Bacillota</taxon>
        <taxon>Clostridia</taxon>
        <taxon>Eubacteriales</taxon>
        <taxon>Clostridiaceae</taxon>
        <taxon>Clostridium</taxon>
    </lineage>
</organism>